<dbReference type="CDD" id="cd00075">
    <property type="entry name" value="HATPase"/>
    <property type="match status" value="1"/>
</dbReference>
<evidence type="ECO:0000313" key="15">
    <source>
        <dbReference type="EMBL" id="MBA8848701.1"/>
    </source>
</evidence>
<dbReference type="RefSeq" id="WP_182491469.1">
    <property type="nucleotide sequence ID" value="NZ_BAAAOV010000011.1"/>
</dbReference>
<gene>
    <name evidence="15" type="ORF">FHX53_002311</name>
</gene>
<dbReference type="Pfam" id="PF00512">
    <property type="entry name" value="HisKA"/>
    <property type="match status" value="1"/>
</dbReference>
<dbReference type="Gene3D" id="3.30.450.20">
    <property type="entry name" value="PAS domain"/>
    <property type="match status" value="1"/>
</dbReference>
<dbReference type="InterPro" id="IPR005467">
    <property type="entry name" value="His_kinase_dom"/>
</dbReference>
<comment type="caution">
    <text evidence="15">The sequence shown here is derived from an EMBL/GenBank/DDBJ whole genome shotgun (WGS) entry which is preliminary data.</text>
</comment>
<protein>
    <recommendedName>
        <fullName evidence="12">Sensor-like histidine kinase SenX3</fullName>
        <ecNumber evidence="3">2.7.13.3</ecNumber>
    </recommendedName>
</protein>
<evidence type="ECO:0000256" key="6">
    <source>
        <dbReference type="ARBA" id="ARBA00022679"/>
    </source>
</evidence>
<dbReference type="SUPFAM" id="SSF55874">
    <property type="entry name" value="ATPase domain of HSP90 chaperone/DNA topoisomerase II/histidine kinase"/>
    <property type="match status" value="1"/>
</dbReference>
<sequence length="557" mass="60060">MSTAVDPPTTMRPLLSPRFTGRLLQTTFFLLFLIATLLLLAISPEVVMSAPYGVGFALIVLSTIVPYLPVFDDTAYRPWMLAMPIADFLAFVSLRLEATGGVTNPMIMMLMIPAAWFGLAASRRTLLLMVPAVLAVVTPDIALIIAGGLTDTMAERTIVVIVVFPAVAFFAAAAALAMAELIGSRQASLIEEQHRRSEAAHETERARTLLSEVLDSLDAGIVVMSPTGDLLLMNRALRDSPVLTSRGRDPWETFQSVPTFGMDRVTEISVEDRMLNRVSRGEYTTDQLIWIGDPGTRQRAISVSSCAVRTKADEHIANVILVSDVTDLIEAIDAKDAFIGTVSHELRTPLTTLAGFLEIIMERSDQFDPEVVSWLGVMERNIRRQQLLVHDLLLAASTRSTSLSVSRSRTDLGMIARDVVAALRPEAEEKGVSLDVVGGPVEGRFDPLRMAQVAENLVTNAVRYTPAGGSVSVSVSGDADHLHLVVSDTGVGIAPEDQERLFEQFFRAAQARASAIRGIGLGLAIVKAIVDAHGGEVALESEPGRGTTVTVCIPHSA</sequence>
<organism evidence="15 16">
    <name type="scientific">Microcella alkalica</name>
    <dbReference type="NCBI Taxonomy" id="355930"/>
    <lineage>
        <taxon>Bacteria</taxon>
        <taxon>Bacillati</taxon>
        <taxon>Actinomycetota</taxon>
        <taxon>Actinomycetes</taxon>
        <taxon>Micrococcales</taxon>
        <taxon>Microbacteriaceae</taxon>
        <taxon>Microcella</taxon>
    </lineage>
</organism>
<evidence type="ECO:0000256" key="13">
    <source>
        <dbReference type="SAM" id="Phobius"/>
    </source>
</evidence>
<keyword evidence="16" id="KW-1185">Reference proteome</keyword>
<evidence type="ECO:0000256" key="7">
    <source>
        <dbReference type="ARBA" id="ARBA00022741"/>
    </source>
</evidence>
<keyword evidence="5" id="KW-0597">Phosphoprotein</keyword>
<evidence type="ECO:0000256" key="12">
    <source>
        <dbReference type="ARBA" id="ARBA00039401"/>
    </source>
</evidence>
<dbReference type="AlphaFoldDB" id="A0A839E852"/>
<keyword evidence="10" id="KW-0902">Two-component regulatory system</keyword>
<keyword evidence="4" id="KW-1003">Cell membrane</keyword>
<comment type="catalytic activity">
    <reaction evidence="1">
        <text>ATP + protein L-histidine = ADP + protein N-phospho-L-histidine.</text>
        <dbReference type="EC" id="2.7.13.3"/>
    </reaction>
</comment>
<name>A0A839E852_9MICO</name>
<feature type="domain" description="Histidine kinase" evidence="14">
    <location>
        <begin position="341"/>
        <end position="557"/>
    </location>
</feature>
<keyword evidence="9" id="KW-0067">ATP-binding</keyword>
<reference evidence="15 16" key="1">
    <citation type="submission" date="2020-07" db="EMBL/GenBank/DDBJ databases">
        <title>Sequencing the genomes of 1000 actinobacteria strains.</title>
        <authorList>
            <person name="Klenk H.-P."/>
        </authorList>
    </citation>
    <scope>NUCLEOTIDE SEQUENCE [LARGE SCALE GENOMIC DNA]</scope>
    <source>
        <strain evidence="15 16">DSM 19663</strain>
    </source>
</reference>
<dbReference type="Pfam" id="PF02518">
    <property type="entry name" value="HATPase_c"/>
    <property type="match status" value="1"/>
</dbReference>
<feature type="transmembrane region" description="Helical" evidence="13">
    <location>
        <begin position="126"/>
        <end position="146"/>
    </location>
</feature>
<keyword evidence="13" id="KW-0812">Transmembrane</keyword>
<dbReference type="InterPro" id="IPR050351">
    <property type="entry name" value="BphY/WalK/GraS-like"/>
</dbReference>
<dbReference type="PROSITE" id="PS50109">
    <property type="entry name" value="HIS_KIN"/>
    <property type="match status" value="1"/>
</dbReference>
<evidence type="ECO:0000256" key="11">
    <source>
        <dbReference type="ARBA" id="ARBA00023136"/>
    </source>
</evidence>
<keyword evidence="13" id="KW-1133">Transmembrane helix</keyword>
<dbReference type="SMART" id="SM00387">
    <property type="entry name" value="HATPase_c"/>
    <property type="match status" value="1"/>
</dbReference>
<dbReference type="FunFam" id="3.30.565.10:FF:000023">
    <property type="entry name" value="PAS domain-containing sensor histidine kinase"/>
    <property type="match status" value="1"/>
</dbReference>
<dbReference type="EMBL" id="JACGWX010000006">
    <property type="protein sequence ID" value="MBA8848701.1"/>
    <property type="molecule type" value="Genomic_DNA"/>
</dbReference>
<dbReference type="InterPro" id="IPR003661">
    <property type="entry name" value="HisK_dim/P_dom"/>
</dbReference>
<dbReference type="InterPro" id="IPR003594">
    <property type="entry name" value="HATPase_dom"/>
</dbReference>
<dbReference type="SMART" id="SM00388">
    <property type="entry name" value="HisKA"/>
    <property type="match status" value="1"/>
</dbReference>
<evidence type="ECO:0000256" key="9">
    <source>
        <dbReference type="ARBA" id="ARBA00022840"/>
    </source>
</evidence>
<accession>A0A839E852</accession>
<evidence type="ECO:0000256" key="2">
    <source>
        <dbReference type="ARBA" id="ARBA00004236"/>
    </source>
</evidence>
<dbReference type="CDD" id="cd00082">
    <property type="entry name" value="HisKA"/>
    <property type="match status" value="1"/>
</dbReference>
<evidence type="ECO:0000256" key="8">
    <source>
        <dbReference type="ARBA" id="ARBA00022777"/>
    </source>
</evidence>
<dbReference type="EC" id="2.7.13.3" evidence="3"/>
<feature type="transmembrane region" description="Helical" evidence="13">
    <location>
        <begin position="21"/>
        <end position="43"/>
    </location>
</feature>
<evidence type="ECO:0000256" key="4">
    <source>
        <dbReference type="ARBA" id="ARBA00022475"/>
    </source>
</evidence>
<keyword evidence="7" id="KW-0547">Nucleotide-binding</keyword>
<dbReference type="PANTHER" id="PTHR42878:SF7">
    <property type="entry name" value="SENSOR HISTIDINE KINASE GLRK"/>
    <property type="match status" value="1"/>
</dbReference>
<dbReference type="PANTHER" id="PTHR42878">
    <property type="entry name" value="TWO-COMPONENT HISTIDINE KINASE"/>
    <property type="match status" value="1"/>
</dbReference>
<dbReference type="GO" id="GO:0030295">
    <property type="term" value="F:protein kinase activator activity"/>
    <property type="evidence" value="ECO:0007669"/>
    <property type="project" value="TreeGrafter"/>
</dbReference>
<dbReference type="Gene3D" id="3.30.565.10">
    <property type="entry name" value="Histidine kinase-like ATPase, C-terminal domain"/>
    <property type="match status" value="1"/>
</dbReference>
<evidence type="ECO:0000256" key="5">
    <source>
        <dbReference type="ARBA" id="ARBA00022553"/>
    </source>
</evidence>
<dbReference type="GO" id="GO:0005524">
    <property type="term" value="F:ATP binding"/>
    <property type="evidence" value="ECO:0007669"/>
    <property type="project" value="UniProtKB-KW"/>
</dbReference>
<dbReference type="InterPro" id="IPR004358">
    <property type="entry name" value="Sig_transdc_His_kin-like_C"/>
</dbReference>
<comment type="subcellular location">
    <subcellularLocation>
        <location evidence="2">Cell membrane</location>
    </subcellularLocation>
</comment>
<evidence type="ECO:0000256" key="10">
    <source>
        <dbReference type="ARBA" id="ARBA00023012"/>
    </source>
</evidence>
<feature type="transmembrane region" description="Helical" evidence="13">
    <location>
        <begin position="49"/>
        <end position="71"/>
    </location>
</feature>
<dbReference type="Proteomes" id="UP000585905">
    <property type="component" value="Unassembled WGS sequence"/>
</dbReference>
<evidence type="ECO:0000313" key="16">
    <source>
        <dbReference type="Proteomes" id="UP000585905"/>
    </source>
</evidence>
<feature type="transmembrane region" description="Helical" evidence="13">
    <location>
        <begin position="158"/>
        <end position="179"/>
    </location>
</feature>
<dbReference type="Gene3D" id="1.10.287.130">
    <property type="match status" value="1"/>
</dbReference>
<evidence type="ECO:0000256" key="1">
    <source>
        <dbReference type="ARBA" id="ARBA00000085"/>
    </source>
</evidence>
<dbReference type="GO" id="GO:0000155">
    <property type="term" value="F:phosphorelay sensor kinase activity"/>
    <property type="evidence" value="ECO:0007669"/>
    <property type="project" value="InterPro"/>
</dbReference>
<keyword evidence="11 13" id="KW-0472">Membrane</keyword>
<dbReference type="InterPro" id="IPR036097">
    <property type="entry name" value="HisK_dim/P_sf"/>
</dbReference>
<keyword evidence="6" id="KW-0808">Transferase</keyword>
<proteinExistence type="predicted"/>
<dbReference type="InterPro" id="IPR036890">
    <property type="entry name" value="HATPase_C_sf"/>
</dbReference>
<evidence type="ECO:0000259" key="14">
    <source>
        <dbReference type="PROSITE" id="PS50109"/>
    </source>
</evidence>
<feature type="transmembrane region" description="Helical" evidence="13">
    <location>
        <begin position="102"/>
        <end position="119"/>
    </location>
</feature>
<dbReference type="GO" id="GO:0005886">
    <property type="term" value="C:plasma membrane"/>
    <property type="evidence" value="ECO:0007669"/>
    <property type="project" value="UniProtKB-SubCell"/>
</dbReference>
<dbReference type="PRINTS" id="PR00344">
    <property type="entry name" value="BCTRLSENSOR"/>
</dbReference>
<dbReference type="GO" id="GO:0007234">
    <property type="term" value="P:osmosensory signaling via phosphorelay pathway"/>
    <property type="evidence" value="ECO:0007669"/>
    <property type="project" value="TreeGrafter"/>
</dbReference>
<dbReference type="GO" id="GO:0000156">
    <property type="term" value="F:phosphorelay response regulator activity"/>
    <property type="evidence" value="ECO:0007669"/>
    <property type="project" value="TreeGrafter"/>
</dbReference>
<evidence type="ECO:0000256" key="3">
    <source>
        <dbReference type="ARBA" id="ARBA00012438"/>
    </source>
</evidence>
<dbReference type="SUPFAM" id="SSF47384">
    <property type="entry name" value="Homodimeric domain of signal transducing histidine kinase"/>
    <property type="match status" value="1"/>
</dbReference>
<keyword evidence="8 15" id="KW-0418">Kinase</keyword>